<protein>
    <submittedName>
        <fullName evidence="7">Unannotated protein</fullName>
    </submittedName>
</protein>
<sequence>MSSNTASRGLNRFANTAPPEALFVVSAIGQYCGAVIAVRLFDDLAPASVAWFRVIGAAFVLIAVSIPTLRRGGRWTRNELISVSLFGISTALMNLFFYLAIQHLDLGKGVAIEFIGPITVAALRTRTSRNALALVCAVIGVLILSGIEFGSEPVGLFFIFLASIMWAAYIVIGAKVARFDRGVSGLGVGLLIGAIFIAPFGAPASGPAFSAPWILATCFLVGILSNAIGYGIDQYTLRRIPVRRFSILLALLPVTATVFGLVFLDQVPSITDLIGISFVLAGVVVQQRDTLPATEVVA</sequence>
<keyword evidence="3 5" id="KW-1133">Transmembrane helix</keyword>
<reference evidence="7" key="1">
    <citation type="submission" date="2020-05" db="EMBL/GenBank/DDBJ databases">
        <authorList>
            <person name="Chiriac C."/>
            <person name="Salcher M."/>
            <person name="Ghai R."/>
            <person name="Kavagutti S V."/>
        </authorList>
    </citation>
    <scope>NUCLEOTIDE SEQUENCE</scope>
</reference>
<keyword evidence="4 5" id="KW-0472">Membrane</keyword>
<comment type="subcellular location">
    <subcellularLocation>
        <location evidence="1">Membrane</location>
        <topology evidence="1">Multi-pass membrane protein</topology>
    </subcellularLocation>
</comment>
<evidence type="ECO:0000256" key="3">
    <source>
        <dbReference type="ARBA" id="ARBA00022989"/>
    </source>
</evidence>
<dbReference type="PANTHER" id="PTHR32322:SF2">
    <property type="entry name" value="EAMA DOMAIN-CONTAINING PROTEIN"/>
    <property type="match status" value="1"/>
</dbReference>
<dbReference type="SUPFAM" id="SSF103481">
    <property type="entry name" value="Multidrug resistance efflux transporter EmrE"/>
    <property type="match status" value="2"/>
</dbReference>
<feature type="transmembrane region" description="Helical" evidence="5">
    <location>
        <begin position="47"/>
        <end position="68"/>
    </location>
</feature>
<feature type="transmembrane region" description="Helical" evidence="5">
    <location>
        <begin position="213"/>
        <end position="233"/>
    </location>
</feature>
<feature type="transmembrane region" description="Helical" evidence="5">
    <location>
        <begin position="106"/>
        <end position="123"/>
    </location>
</feature>
<feature type="transmembrane region" description="Helical" evidence="5">
    <location>
        <begin position="21"/>
        <end position="41"/>
    </location>
</feature>
<dbReference type="PANTHER" id="PTHR32322">
    <property type="entry name" value="INNER MEMBRANE TRANSPORTER"/>
    <property type="match status" value="1"/>
</dbReference>
<evidence type="ECO:0000256" key="4">
    <source>
        <dbReference type="ARBA" id="ARBA00023136"/>
    </source>
</evidence>
<feature type="transmembrane region" description="Helical" evidence="5">
    <location>
        <begin position="80"/>
        <end position="100"/>
    </location>
</feature>
<dbReference type="InterPro" id="IPR050638">
    <property type="entry name" value="AA-Vitamin_Transporters"/>
</dbReference>
<dbReference type="EMBL" id="CAFBQV010000087">
    <property type="protein sequence ID" value="CAB5064498.1"/>
    <property type="molecule type" value="Genomic_DNA"/>
</dbReference>
<accession>A0A6J7UJB7</accession>
<evidence type="ECO:0000256" key="1">
    <source>
        <dbReference type="ARBA" id="ARBA00004141"/>
    </source>
</evidence>
<evidence type="ECO:0000256" key="2">
    <source>
        <dbReference type="ARBA" id="ARBA00022692"/>
    </source>
</evidence>
<dbReference type="InterPro" id="IPR000620">
    <property type="entry name" value="EamA_dom"/>
</dbReference>
<feature type="transmembrane region" description="Helical" evidence="5">
    <location>
        <begin position="183"/>
        <end position="201"/>
    </location>
</feature>
<evidence type="ECO:0000313" key="7">
    <source>
        <dbReference type="EMBL" id="CAB5064498.1"/>
    </source>
</evidence>
<dbReference type="InterPro" id="IPR037185">
    <property type="entry name" value="EmrE-like"/>
</dbReference>
<evidence type="ECO:0000256" key="5">
    <source>
        <dbReference type="SAM" id="Phobius"/>
    </source>
</evidence>
<gene>
    <name evidence="7" type="ORF">UFOPK4345_00670</name>
</gene>
<dbReference type="Pfam" id="PF00892">
    <property type="entry name" value="EamA"/>
    <property type="match status" value="1"/>
</dbReference>
<proteinExistence type="predicted"/>
<feature type="domain" description="EamA" evidence="6">
    <location>
        <begin position="155"/>
        <end position="285"/>
    </location>
</feature>
<feature type="transmembrane region" description="Helical" evidence="5">
    <location>
        <begin position="130"/>
        <end position="147"/>
    </location>
</feature>
<dbReference type="GO" id="GO:0016020">
    <property type="term" value="C:membrane"/>
    <property type="evidence" value="ECO:0007669"/>
    <property type="project" value="UniProtKB-SubCell"/>
</dbReference>
<evidence type="ECO:0000259" key="6">
    <source>
        <dbReference type="Pfam" id="PF00892"/>
    </source>
</evidence>
<feature type="transmembrane region" description="Helical" evidence="5">
    <location>
        <begin position="245"/>
        <end position="264"/>
    </location>
</feature>
<keyword evidence="2 5" id="KW-0812">Transmembrane</keyword>
<feature type="transmembrane region" description="Helical" evidence="5">
    <location>
        <begin position="153"/>
        <end position="171"/>
    </location>
</feature>
<organism evidence="7">
    <name type="scientific">freshwater metagenome</name>
    <dbReference type="NCBI Taxonomy" id="449393"/>
    <lineage>
        <taxon>unclassified sequences</taxon>
        <taxon>metagenomes</taxon>
        <taxon>ecological metagenomes</taxon>
    </lineage>
</organism>
<name>A0A6J7UJB7_9ZZZZ</name>
<dbReference type="AlphaFoldDB" id="A0A6J7UJB7"/>